<feature type="non-terminal residue" evidence="1">
    <location>
        <position position="1"/>
    </location>
</feature>
<dbReference type="Proteomes" id="UP001285636">
    <property type="component" value="Unassembled WGS sequence"/>
</dbReference>
<evidence type="ECO:0000313" key="2">
    <source>
        <dbReference type="Proteomes" id="UP001285636"/>
    </source>
</evidence>
<comment type="caution">
    <text evidence="1">The sequence shown here is derived from an EMBL/GenBank/DDBJ whole genome shotgun (WGS) entry which is preliminary data.</text>
</comment>
<accession>A0AAJ2U4H2</accession>
<feature type="non-terminal residue" evidence="1">
    <location>
        <position position="78"/>
    </location>
</feature>
<reference evidence="1" key="1">
    <citation type="submission" date="2023-10" db="EMBL/GenBank/DDBJ databases">
        <title>Screening of Alkalihalophilus pseudofirmusBZ-TG-HK211 and Its Alleviation of Salt Stress on Rapeseed Growth.</title>
        <authorList>
            <person name="Zhao B."/>
            <person name="Guo T."/>
        </authorList>
    </citation>
    <scope>NUCLEOTIDE SEQUENCE</scope>
    <source>
        <strain evidence="1">BZ-TG-HK211</strain>
    </source>
</reference>
<dbReference type="AlphaFoldDB" id="A0AAJ2U4H2"/>
<gene>
    <name evidence="1" type="ORF">RYX45_25290</name>
</gene>
<name>A0AAJ2U4H2_ALKPS</name>
<evidence type="ECO:0000313" key="1">
    <source>
        <dbReference type="EMBL" id="MDV2888479.1"/>
    </source>
</evidence>
<sequence length="78" mass="8366">TTGEEIEQPADIVVVTSYEFNNIRLLLMSGLGMPYDPSTGRGVIGKNYAYQVMKGNAIGFFDNKEFNTFAGAGALGVV</sequence>
<dbReference type="EMBL" id="JAWJAY010001527">
    <property type="protein sequence ID" value="MDV2888479.1"/>
    <property type="molecule type" value="Genomic_DNA"/>
</dbReference>
<protein>
    <submittedName>
        <fullName evidence="1">GMC family oxidoreductase</fullName>
    </submittedName>
</protein>
<proteinExistence type="predicted"/>
<organism evidence="1 2">
    <name type="scientific">Alkalihalophilus pseudofirmus</name>
    <name type="common">Bacillus pseudofirmus</name>
    <dbReference type="NCBI Taxonomy" id="79885"/>
    <lineage>
        <taxon>Bacteria</taxon>
        <taxon>Bacillati</taxon>
        <taxon>Bacillota</taxon>
        <taxon>Bacilli</taxon>
        <taxon>Bacillales</taxon>
        <taxon>Bacillaceae</taxon>
        <taxon>Alkalihalophilus</taxon>
    </lineage>
</organism>